<evidence type="ECO:0000313" key="1">
    <source>
        <dbReference type="EMBL" id="CAI9301775.1"/>
    </source>
</evidence>
<dbReference type="Proteomes" id="UP001177003">
    <property type="component" value="Chromosome 9"/>
</dbReference>
<reference evidence="1" key="1">
    <citation type="submission" date="2023-04" db="EMBL/GenBank/DDBJ databases">
        <authorList>
            <person name="Vijverberg K."/>
            <person name="Xiong W."/>
            <person name="Schranz E."/>
        </authorList>
    </citation>
    <scope>NUCLEOTIDE SEQUENCE</scope>
</reference>
<name>A0AA35ZZG3_LACSI</name>
<accession>A0AA35ZZG3</accession>
<dbReference type="AlphaFoldDB" id="A0AA35ZZG3"/>
<keyword evidence="2" id="KW-1185">Reference proteome</keyword>
<sequence length="42" mass="4527">MDNNPTPSPRSSLSPGYSILVCFILSEPIGPSSTPRISEHEL</sequence>
<proteinExistence type="predicted"/>
<protein>
    <submittedName>
        <fullName evidence="1">Uncharacterized protein</fullName>
    </submittedName>
</protein>
<organism evidence="1 2">
    <name type="scientific">Lactuca saligna</name>
    <name type="common">Willowleaf lettuce</name>
    <dbReference type="NCBI Taxonomy" id="75948"/>
    <lineage>
        <taxon>Eukaryota</taxon>
        <taxon>Viridiplantae</taxon>
        <taxon>Streptophyta</taxon>
        <taxon>Embryophyta</taxon>
        <taxon>Tracheophyta</taxon>
        <taxon>Spermatophyta</taxon>
        <taxon>Magnoliopsida</taxon>
        <taxon>eudicotyledons</taxon>
        <taxon>Gunneridae</taxon>
        <taxon>Pentapetalae</taxon>
        <taxon>asterids</taxon>
        <taxon>campanulids</taxon>
        <taxon>Asterales</taxon>
        <taxon>Asteraceae</taxon>
        <taxon>Cichorioideae</taxon>
        <taxon>Cichorieae</taxon>
        <taxon>Lactucinae</taxon>
        <taxon>Lactuca</taxon>
    </lineage>
</organism>
<evidence type="ECO:0000313" key="2">
    <source>
        <dbReference type="Proteomes" id="UP001177003"/>
    </source>
</evidence>
<gene>
    <name evidence="1" type="ORF">LSALG_LOCUS40301</name>
</gene>
<dbReference type="EMBL" id="OX465085">
    <property type="protein sequence ID" value="CAI9301775.1"/>
    <property type="molecule type" value="Genomic_DNA"/>
</dbReference>